<evidence type="ECO:0000256" key="3">
    <source>
        <dbReference type="SAM" id="MobiDB-lite"/>
    </source>
</evidence>
<dbReference type="InterPro" id="IPR052030">
    <property type="entry name" value="Peptidase_M20/M20A_hydrolases"/>
</dbReference>
<comment type="similarity">
    <text evidence="1 2">Belongs to the peptidase M20A family.</text>
</comment>
<dbReference type="PANTHER" id="PTHR30575">
    <property type="entry name" value="PEPTIDASE M20"/>
    <property type="match status" value="1"/>
</dbReference>
<sequence length="416" mass="45274">MVNLSPYQQQHQSTDQASSRGQSNAEFLRVEIDRWSARLREISLSIHDHPELAYHETHAHDVLTTFLIEEGFNVTTSYFLHTAFRAEWSLSSAERLVEEEEEKVVMFQSEYDALPKIGHACGHNLIAISGVAALLFLRSLMIRSNHPGKIVLLGTPAEEGGGGKIQLIEKGAYEGVDVCVMCHPGPGKLGMGTFIGSLAIQTINASYHTESSDGNALDAAVLAYSNISDSRQQMRPDDRVHGIIINGGQDLNSPVSLASLKYFIRSPTSDHLSALRDRVSGCFQGAALSTATRLEINFSTPHLDQRNNPVLCSVYGEIAREGWGYEAIVEDGVGAFSTDFGNVTHVVPSVAISYAIPTLPNGGNHTPLFTRSARSIRAHEETLKTAACLAELGFKVLVNSDGLRSKIRKAFESGRG</sequence>
<dbReference type="SUPFAM" id="SSF53187">
    <property type="entry name" value="Zn-dependent exopeptidases"/>
    <property type="match status" value="1"/>
</dbReference>
<dbReference type="InterPro" id="IPR017144">
    <property type="entry name" value="Xaa-Arg_dipeptidase"/>
</dbReference>
<name>A0A0F7SFQ6_PHARH</name>
<dbReference type="PANTHER" id="PTHR30575:SF0">
    <property type="entry name" value="XAA-ARG DIPEPTIDASE"/>
    <property type="match status" value="1"/>
</dbReference>
<evidence type="ECO:0000256" key="2">
    <source>
        <dbReference type="PIRNR" id="PIRNR037226"/>
    </source>
</evidence>
<dbReference type="CDD" id="cd05672">
    <property type="entry name" value="M20_ACY1L2-like"/>
    <property type="match status" value="1"/>
</dbReference>
<accession>A0A0F7SFQ6</accession>
<evidence type="ECO:0000313" key="4">
    <source>
        <dbReference type="EMBL" id="CDZ96448.1"/>
    </source>
</evidence>
<dbReference type="Pfam" id="PF01546">
    <property type="entry name" value="Peptidase_M20"/>
    <property type="match status" value="1"/>
</dbReference>
<dbReference type="Gene3D" id="3.30.70.360">
    <property type="match status" value="1"/>
</dbReference>
<reference evidence="4" key="1">
    <citation type="submission" date="2014-08" db="EMBL/GenBank/DDBJ databases">
        <authorList>
            <person name="Sharma Rahul"/>
            <person name="Thines Marco"/>
        </authorList>
    </citation>
    <scope>NUCLEOTIDE SEQUENCE</scope>
</reference>
<dbReference type="AlphaFoldDB" id="A0A0F7SFQ6"/>
<dbReference type="InterPro" id="IPR036264">
    <property type="entry name" value="Bact_exopeptidase_dim_dom"/>
</dbReference>
<protein>
    <recommendedName>
        <fullName evidence="2">Peptidase M20 domain-containing protein 2</fullName>
    </recommendedName>
</protein>
<dbReference type="InterPro" id="IPR002933">
    <property type="entry name" value="Peptidase_M20"/>
</dbReference>
<dbReference type="GO" id="GO:0016805">
    <property type="term" value="F:dipeptidase activity"/>
    <property type="evidence" value="ECO:0007669"/>
    <property type="project" value="InterPro"/>
</dbReference>
<feature type="region of interest" description="Disordered" evidence="3">
    <location>
        <begin position="1"/>
        <end position="22"/>
    </location>
</feature>
<dbReference type="EMBL" id="LN483144">
    <property type="protein sequence ID" value="CDZ96448.1"/>
    <property type="molecule type" value="Genomic_DNA"/>
</dbReference>
<dbReference type="PIRSF" id="PIRSF037226">
    <property type="entry name" value="Amidohydrolase_ACY1L2_prd"/>
    <property type="match status" value="1"/>
</dbReference>
<proteinExistence type="inferred from homology"/>
<dbReference type="Gene3D" id="3.40.630.10">
    <property type="entry name" value="Zn peptidases"/>
    <property type="match status" value="1"/>
</dbReference>
<evidence type="ECO:0000256" key="1">
    <source>
        <dbReference type="ARBA" id="ARBA00006247"/>
    </source>
</evidence>
<organism evidence="4">
    <name type="scientific">Phaffia rhodozyma</name>
    <name type="common">Yeast</name>
    <name type="synonym">Xanthophyllomyces dendrorhous</name>
    <dbReference type="NCBI Taxonomy" id="264483"/>
    <lineage>
        <taxon>Eukaryota</taxon>
        <taxon>Fungi</taxon>
        <taxon>Dikarya</taxon>
        <taxon>Basidiomycota</taxon>
        <taxon>Agaricomycotina</taxon>
        <taxon>Tremellomycetes</taxon>
        <taxon>Cystofilobasidiales</taxon>
        <taxon>Mrakiaceae</taxon>
        <taxon>Phaffia</taxon>
    </lineage>
</organism>
<dbReference type="SUPFAM" id="SSF55031">
    <property type="entry name" value="Bacterial exopeptidase dimerisation domain"/>
    <property type="match status" value="1"/>
</dbReference>